<evidence type="ECO:0000256" key="3">
    <source>
        <dbReference type="ARBA" id="ARBA00022573"/>
    </source>
</evidence>
<dbReference type="Pfam" id="PF14824">
    <property type="entry name" value="Sirohm_synth_M"/>
    <property type="match status" value="1"/>
</dbReference>
<dbReference type="OrthoDB" id="9815856at2"/>
<evidence type="ECO:0000256" key="14">
    <source>
        <dbReference type="ARBA" id="ARBA00060548"/>
    </source>
</evidence>
<dbReference type="Pfam" id="PF13241">
    <property type="entry name" value="NAD_binding_7"/>
    <property type="match status" value="1"/>
</dbReference>
<dbReference type="EC" id="2.1.1.107" evidence="15"/>
<dbReference type="GO" id="GO:0004851">
    <property type="term" value="F:uroporphyrin-III C-methyltransferase activity"/>
    <property type="evidence" value="ECO:0007669"/>
    <property type="project" value="UniProtKB-UniRule"/>
</dbReference>
<dbReference type="InterPro" id="IPR006367">
    <property type="entry name" value="Sirohaem_synthase_N"/>
</dbReference>
<dbReference type="Gene3D" id="3.30.950.10">
    <property type="entry name" value="Methyltransferase, Cobalt-precorrin-4 Transmethylase, Domain 2"/>
    <property type="match status" value="1"/>
</dbReference>
<dbReference type="InterPro" id="IPR050161">
    <property type="entry name" value="Siro_Cobalamin_biosynth"/>
</dbReference>
<evidence type="ECO:0000256" key="6">
    <source>
        <dbReference type="ARBA" id="ARBA00022691"/>
    </source>
</evidence>
<comment type="pathway">
    <text evidence="12 15">Porphyrin-containing compound metabolism; siroheme biosynthesis; precorrin-2 from uroporphyrinogen III: step 1/1.</text>
</comment>
<comment type="catalytic activity">
    <reaction evidence="15">
        <text>uroporphyrinogen III + 2 S-adenosyl-L-methionine = precorrin-2 + 2 S-adenosyl-L-homocysteine + H(+)</text>
        <dbReference type="Rhea" id="RHEA:32459"/>
        <dbReference type="ChEBI" id="CHEBI:15378"/>
        <dbReference type="ChEBI" id="CHEBI:57308"/>
        <dbReference type="ChEBI" id="CHEBI:57856"/>
        <dbReference type="ChEBI" id="CHEBI:58827"/>
        <dbReference type="ChEBI" id="CHEBI:59789"/>
        <dbReference type="EC" id="2.1.1.107"/>
    </reaction>
</comment>
<evidence type="ECO:0000256" key="13">
    <source>
        <dbReference type="ARBA" id="ARBA00047561"/>
    </source>
</evidence>
<feature type="binding site" evidence="15">
    <location>
        <begin position="327"/>
        <end position="328"/>
    </location>
    <ligand>
        <name>S-adenosyl-L-methionine</name>
        <dbReference type="ChEBI" id="CHEBI:59789"/>
    </ligand>
</feature>
<evidence type="ECO:0000256" key="8">
    <source>
        <dbReference type="ARBA" id="ARBA00023027"/>
    </source>
</evidence>
<keyword evidence="7 15" id="KW-0560">Oxidoreductase</keyword>
<dbReference type="Gene3D" id="3.30.160.110">
    <property type="entry name" value="Siroheme synthase, domain 2"/>
    <property type="match status" value="1"/>
</dbReference>
<feature type="domain" description="Tetrapyrrole methylase" evidence="18">
    <location>
        <begin position="214"/>
        <end position="423"/>
    </location>
</feature>
<dbReference type="NCBIfam" id="NF004790">
    <property type="entry name" value="PRK06136.1"/>
    <property type="match status" value="1"/>
</dbReference>
<evidence type="ECO:0000256" key="15">
    <source>
        <dbReference type="HAMAP-Rule" id="MF_01646"/>
    </source>
</evidence>
<keyword evidence="6 15" id="KW-0949">S-adenosyl-L-methionine</keyword>
<dbReference type="EMBL" id="VIKR01000006">
    <property type="protein sequence ID" value="TQV71481.1"/>
    <property type="molecule type" value="Genomic_DNA"/>
</dbReference>
<keyword evidence="11 15" id="KW-0511">Multifunctional enzyme</keyword>
<dbReference type="UniPathway" id="UPA00148">
    <property type="reaction ID" value="UER00211"/>
</dbReference>
<dbReference type="InterPro" id="IPR003043">
    <property type="entry name" value="Uropor_MeTrfase_CS"/>
</dbReference>
<dbReference type="InterPro" id="IPR006366">
    <property type="entry name" value="CobA/CysG_C"/>
</dbReference>
<dbReference type="InterPro" id="IPR035996">
    <property type="entry name" value="4pyrrol_Methylase_sf"/>
</dbReference>
<dbReference type="PANTHER" id="PTHR45790:SF3">
    <property type="entry name" value="S-ADENOSYL-L-METHIONINE-DEPENDENT UROPORPHYRINOGEN III METHYLTRANSFERASE, CHLOROPLASTIC"/>
    <property type="match status" value="1"/>
</dbReference>
<dbReference type="HAMAP" id="MF_01646">
    <property type="entry name" value="Siroheme_synth"/>
    <property type="match status" value="1"/>
</dbReference>
<comment type="pathway">
    <text evidence="14 15">Cofactor biosynthesis; adenosylcobalamin biosynthesis; precorrin-2 from uroporphyrinogen III: step 1/1.</text>
</comment>
<dbReference type="InterPro" id="IPR000878">
    <property type="entry name" value="4pyrrol_Mease"/>
</dbReference>
<comment type="catalytic activity">
    <reaction evidence="13 15">
        <text>precorrin-2 + NAD(+) = sirohydrochlorin + NADH + 2 H(+)</text>
        <dbReference type="Rhea" id="RHEA:15613"/>
        <dbReference type="ChEBI" id="CHEBI:15378"/>
        <dbReference type="ChEBI" id="CHEBI:57540"/>
        <dbReference type="ChEBI" id="CHEBI:57945"/>
        <dbReference type="ChEBI" id="CHEBI:58351"/>
        <dbReference type="ChEBI" id="CHEBI:58827"/>
        <dbReference type="EC" id="1.3.1.76"/>
    </reaction>
</comment>
<evidence type="ECO:0000256" key="12">
    <source>
        <dbReference type="ARBA" id="ARBA00025705"/>
    </source>
</evidence>
<dbReference type="GO" id="GO:0019354">
    <property type="term" value="P:siroheme biosynthetic process"/>
    <property type="evidence" value="ECO:0007669"/>
    <property type="project" value="UniProtKB-UniRule"/>
</dbReference>
<evidence type="ECO:0000256" key="1">
    <source>
        <dbReference type="ARBA" id="ARBA00005010"/>
    </source>
</evidence>
<organism evidence="20 21">
    <name type="scientific">Aliikangiella marina</name>
    <dbReference type="NCBI Taxonomy" id="1712262"/>
    <lineage>
        <taxon>Bacteria</taxon>
        <taxon>Pseudomonadati</taxon>
        <taxon>Pseudomonadota</taxon>
        <taxon>Gammaproteobacteria</taxon>
        <taxon>Oceanospirillales</taxon>
        <taxon>Pleioneaceae</taxon>
        <taxon>Aliikangiella</taxon>
    </lineage>
</organism>
<keyword evidence="10 15" id="KW-0627">Porphyrin biosynthesis</keyword>
<keyword evidence="9 15" id="KW-0456">Lyase</keyword>
<evidence type="ECO:0000313" key="21">
    <source>
        <dbReference type="Proteomes" id="UP000317839"/>
    </source>
</evidence>
<evidence type="ECO:0000256" key="9">
    <source>
        <dbReference type="ARBA" id="ARBA00023239"/>
    </source>
</evidence>
<protein>
    <recommendedName>
        <fullName evidence="15">Siroheme synthase</fullName>
    </recommendedName>
    <domain>
        <recommendedName>
            <fullName evidence="15">Uroporphyrinogen-III C-methyltransferase</fullName>
            <shortName evidence="15">Urogen III methylase</shortName>
            <ecNumber evidence="15">2.1.1.107</ecNumber>
        </recommendedName>
        <alternativeName>
            <fullName evidence="15">SUMT</fullName>
        </alternativeName>
        <alternativeName>
            <fullName evidence="15">Uroporphyrinogen III methylase</fullName>
            <shortName evidence="15">UROM</shortName>
        </alternativeName>
    </domain>
    <domain>
        <recommendedName>
            <fullName evidence="15">Precorrin-2 dehydrogenase</fullName>
            <ecNumber evidence="15">1.3.1.76</ecNumber>
        </recommendedName>
    </domain>
    <domain>
        <recommendedName>
            <fullName evidence="15">Sirohydrochlorin ferrochelatase</fullName>
            <ecNumber evidence="15">4.99.1.4</ecNumber>
        </recommendedName>
    </domain>
</protein>
<dbReference type="GO" id="GO:0043115">
    <property type="term" value="F:precorrin-2 dehydrogenase activity"/>
    <property type="evidence" value="ECO:0007669"/>
    <property type="project" value="UniProtKB-UniRule"/>
</dbReference>
<feature type="binding site" evidence="15">
    <location>
        <begin position="297"/>
        <end position="299"/>
    </location>
    <ligand>
        <name>S-adenosyl-L-methionine</name>
        <dbReference type="ChEBI" id="CHEBI:59789"/>
    </ligand>
</feature>
<dbReference type="InterPro" id="IPR014777">
    <property type="entry name" value="4pyrrole_Mease_sub1"/>
</dbReference>
<dbReference type="InterPro" id="IPR036291">
    <property type="entry name" value="NAD(P)-bd_dom_sf"/>
</dbReference>
<dbReference type="EC" id="4.99.1.4" evidence="15"/>
<keyword evidence="15" id="KW-0597">Phosphoprotein</keyword>
<dbReference type="AlphaFoldDB" id="A0A545T2N2"/>
<evidence type="ECO:0000256" key="17">
    <source>
        <dbReference type="RuleBase" id="RU003960"/>
    </source>
</evidence>
<feature type="binding site" evidence="15">
    <location>
        <position position="408"/>
    </location>
    <ligand>
        <name>S-adenosyl-L-methionine</name>
        <dbReference type="ChEBI" id="CHEBI:59789"/>
    </ligand>
</feature>
<dbReference type="InterPro" id="IPR028281">
    <property type="entry name" value="Sirohaem_synthase_central"/>
</dbReference>
<feature type="active site" description="Proton acceptor" evidence="15 16">
    <location>
        <position position="244"/>
    </location>
</feature>
<reference evidence="20 21" key="1">
    <citation type="submission" date="2019-06" db="EMBL/GenBank/DDBJ databases">
        <title>Draft genome of Aliikangiella marina GYP-15.</title>
        <authorList>
            <person name="Wang G."/>
        </authorList>
    </citation>
    <scope>NUCLEOTIDE SEQUENCE [LARGE SCALE GENOMIC DNA]</scope>
    <source>
        <strain evidence="20 21">GYP-15</strain>
    </source>
</reference>
<dbReference type="SUPFAM" id="SSF53790">
    <property type="entry name" value="Tetrapyrrole methylase"/>
    <property type="match status" value="1"/>
</dbReference>
<comment type="function">
    <text evidence="15">Multifunctional enzyme that catalyzes the SAM-dependent methylations of uroporphyrinogen III at position C-2 and C-7 to form precorrin-2 via precorrin-1. Then it catalyzes the NAD-dependent ring dehydrogenation of precorrin-2 to yield sirohydrochlorin. Finally, it catalyzes the ferrochelation of sirohydrochlorin to yield siroheme.</text>
</comment>
<accession>A0A545T2N2</accession>
<keyword evidence="8 15" id="KW-0520">NAD</keyword>
<keyword evidence="5 15" id="KW-0808">Transferase</keyword>
<name>A0A545T2N2_9GAMM</name>
<dbReference type="FunFam" id="3.40.1010.10:FF:000001">
    <property type="entry name" value="Siroheme synthase"/>
    <property type="match status" value="1"/>
</dbReference>
<dbReference type="SUPFAM" id="SSF75615">
    <property type="entry name" value="Siroheme synthase middle domains-like"/>
    <property type="match status" value="1"/>
</dbReference>
<dbReference type="Gene3D" id="3.40.50.720">
    <property type="entry name" value="NAD(P)-binding Rossmann-like Domain"/>
    <property type="match status" value="1"/>
</dbReference>
<evidence type="ECO:0000256" key="7">
    <source>
        <dbReference type="ARBA" id="ARBA00023002"/>
    </source>
</evidence>
<dbReference type="GO" id="GO:0051287">
    <property type="term" value="F:NAD binding"/>
    <property type="evidence" value="ECO:0007669"/>
    <property type="project" value="InterPro"/>
</dbReference>
<comment type="caution">
    <text evidence="20">The sequence shown here is derived from an EMBL/GenBank/DDBJ whole genome shotgun (WGS) entry which is preliminary data.</text>
</comment>
<evidence type="ECO:0000259" key="19">
    <source>
        <dbReference type="Pfam" id="PF14824"/>
    </source>
</evidence>
<gene>
    <name evidence="20" type="primary">cobA</name>
    <name evidence="15" type="synonym">cysG</name>
    <name evidence="20" type="ORF">FLL45_20210</name>
</gene>
<comment type="catalytic activity">
    <reaction evidence="15">
        <text>siroheme + 2 H(+) = sirohydrochlorin + Fe(2+)</text>
        <dbReference type="Rhea" id="RHEA:24360"/>
        <dbReference type="ChEBI" id="CHEBI:15378"/>
        <dbReference type="ChEBI" id="CHEBI:29033"/>
        <dbReference type="ChEBI" id="CHEBI:58351"/>
        <dbReference type="ChEBI" id="CHEBI:60052"/>
        <dbReference type="EC" id="4.99.1.4"/>
    </reaction>
</comment>
<evidence type="ECO:0000256" key="16">
    <source>
        <dbReference type="PIRSR" id="PIRSR036426-1"/>
    </source>
</evidence>
<comment type="pathway">
    <text evidence="1 15">Porphyrin-containing compound metabolism; siroheme biosynthesis; sirohydrochlorin from precorrin-2: step 1/1.</text>
</comment>
<dbReference type="GO" id="GO:0032259">
    <property type="term" value="P:methylation"/>
    <property type="evidence" value="ECO:0007669"/>
    <property type="project" value="UniProtKB-KW"/>
</dbReference>
<dbReference type="UniPathway" id="UPA00262">
    <property type="reaction ID" value="UER00211"/>
</dbReference>
<keyword evidence="3 15" id="KW-0169">Cobalamin biosynthesis</keyword>
<comment type="pathway">
    <text evidence="15">Cofactor biosynthesis; adenosylcobalamin biosynthesis; sirohydrochlorin from precorrin-2: step 1/1.</text>
</comment>
<comment type="similarity">
    <text evidence="15">In the C-terminal section; belongs to the precorrin methyltransferase family.</text>
</comment>
<dbReference type="FunFam" id="3.30.950.10:FF:000001">
    <property type="entry name" value="Siroheme synthase"/>
    <property type="match status" value="1"/>
</dbReference>
<feature type="active site" description="Proton donor" evidence="15 16">
    <location>
        <position position="266"/>
    </location>
</feature>
<evidence type="ECO:0000256" key="11">
    <source>
        <dbReference type="ARBA" id="ARBA00023268"/>
    </source>
</evidence>
<dbReference type="PROSITE" id="PS00840">
    <property type="entry name" value="SUMT_2"/>
    <property type="match status" value="1"/>
</dbReference>
<dbReference type="NCBIfam" id="NF007922">
    <property type="entry name" value="PRK10637.1"/>
    <property type="match status" value="1"/>
</dbReference>
<feature type="binding site" evidence="15">
    <location>
        <begin position="22"/>
        <end position="23"/>
    </location>
    <ligand>
        <name>NAD(+)</name>
        <dbReference type="ChEBI" id="CHEBI:57540"/>
    </ligand>
</feature>
<dbReference type="InterPro" id="IPR012409">
    <property type="entry name" value="Sirohaem_synth"/>
</dbReference>
<evidence type="ECO:0000313" key="20">
    <source>
        <dbReference type="EMBL" id="TQV71481.1"/>
    </source>
</evidence>
<proteinExistence type="inferred from homology"/>
<feature type="region of interest" description="Precorrin-2 dehydrogenase / sirohydrochlorin ferrochelatase" evidence="15">
    <location>
        <begin position="1"/>
        <end position="204"/>
    </location>
</feature>
<evidence type="ECO:0000256" key="4">
    <source>
        <dbReference type="ARBA" id="ARBA00022603"/>
    </source>
</evidence>
<dbReference type="SUPFAM" id="SSF51735">
    <property type="entry name" value="NAD(P)-binding Rossmann-fold domains"/>
    <property type="match status" value="1"/>
</dbReference>
<dbReference type="Gene3D" id="3.40.1010.10">
    <property type="entry name" value="Cobalt-precorrin-4 Transmethylase, Domain 1"/>
    <property type="match status" value="1"/>
</dbReference>
<dbReference type="EC" id="1.3.1.76" evidence="15"/>
<feature type="domain" description="Siroheme synthase central" evidence="19">
    <location>
        <begin position="120"/>
        <end position="144"/>
    </location>
</feature>
<dbReference type="NCBIfam" id="TIGR01470">
    <property type="entry name" value="cysG_Nterm"/>
    <property type="match status" value="1"/>
</dbReference>
<evidence type="ECO:0000256" key="10">
    <source>
        <dbReference type="ARBA" id="ARBA00023244"/>
    </source>
</evidence>
<evidence type="ECO:0000256" key="5">
    <source>
        <dbReference type="ARBA" id="ARBA00022679"/>
    </source>
</evidence>
<dbReference type="PANTHER" id="PTHR45790">
    <property type="entry name" value="SIROHEME SYNTHASE-RELATED"/>
    <property type="match status" value="1"/>
</dbReference>
<feature type="binding site" evidence="15">
    <location>
        <position position="302"/>
    </location>
    <ligand>
        <name>S-adenosyl-L-methionine</name>
        <dbReference type="ChEBI" id="CHEBI:59789"/>
    </ligand>
</feature>
<comment type="similarity">
    <text evidence="2 17">Belongs to the precorrin methyltransferase family.</text>
</comment>
<feature type="modified residue" description="Phosphoserine" evidence="15">
    <location>
        <position position="128"/>
    </location>
</feature>
<dbReference type="Proteomes" id="UP000317839">
    <property type="component" value="Unassembled WGS sequence"/>
</dbReference>
<evidence type="ECO:0000259" key="18">
    <source>
        <dbReference type="Pfam" id="PF00590"/>
    </source>
</evidence>
<dbReference type="CDD" id="cd11642">
    <property type="entry name" value="SUMT"/>
    <property type="match status" value="1"/>
</dbReference>
<comment type="similarity">
    <text evidence="15">In the N-terminal section; belongs to the precorrin-2 dehydrogenase / sirohydrochlorin ferrochelatase family.</text>
</comment>
<dbReference type="Pfam" id="PF00590">
    <property type="entry name" value="TP_methylase"/>
    <property type="match status" value="1"/>
</dbReference>
<feature type="binding site" evidence="15">
    <location>
        <begin position="43"/>
        <end position="44"/>
    </location>
    <ligand>
        <name>NAD(+)</name>
        <dbReference type="ChEBI" id="CHEBI:57540"/>
    </ligand>
</feature>
<dbReference type="InterPro" id="IPR014776">
    <property type="entry name" value="4pyrrole_Mease_sub2"/>
</dbReference>
<dbReference type="RefSeq" id="WP_142943880.1">
    <property type="nucleotide sequence ID" value="NZ_VIKR01000006.1"/>
</dbReference>
<sequence>MDYLPITVQMKSRHCLIVGGGEVAARKLKHMLHADAKVTLVSPEYTDEVLEIAEKHEIRLVHEVFSPEHINGFYLVIAATDDRMVNRQVSIAAQQQNIWVNVVDDLELSTFIMPAVIDRSPLLIAISSSGVAPVLARKIREKIEWLLPDALGSLLERLKLLRPKVKKKFSSLKEKRSFSEWYIESAIQDSKVLEKNEDSILEFYQQQHKPEGIVYLVGAGPGDPELLTIKSLKIIQKADVVLYDALVSQEILQRVRKDATLVHVGKRAKCHYVHQDQTNQMLVDYAQQGLSVVRLKGGDPFIFGRGGEELQFLTQHNIRYEVVPGITAAAGCAAYSGIPLTHRDHAQSIRFVTGHEKSSKNSLDWNSLAQAGQTLVFYMGLMRNQQITDSLIKHGRNPSTPVALIEKGTTKNQRTVIGQLNELPQLVEKYEIKSPSLIVVGEVAELANELDWFKDGELISSNNKIVAKNDFGATERDNRLPLVANV</sequence>
<evidence type="ECO:0000256" key="2">
    <source>
        <dbReference type="ARBA" id="ARBA00005879"/>
    </source>
</evidence>
<dbReference type="GO" id="GO:0051266">
    <property type="term" value="F:sirohydrochlorin ferrochelatase activity"/>
    <property type="evidence" value="ECO:0007669"/>
    <property type="project" value="UniProtKB-EC"/>
</dbReference>
<dbReference type="NCBIfam" id="TIGR01469">
    <property type="entry name" value="cobA_cysG_Cterm"/>
    <property type="match status" value="1"/>
</dbReference>
<comment type="pathway">
    <text evidence="15">Porphyrin-containing compound metabolism; siroheme biosynthesis; siroheme from sirohydrochlorin: step 1/1.</text>
</comment>
<feature type="binding site" evidence="15">
    <location>
        <position position="221"/>
    </location>
    <ligand>
        <name>S-adenosyl-L-methionine</name>
        <dbReference type="ChEBI" id="CHEBI:59789"/>
    </ligand>
</feature>
<feature type="binding site" evidence="15">
    <location>
        <position position="379"/>
    </location>
    <ligand>
        <name>S-adenosyl-L-methionine</name>
        <dbReference type="ChEBI" id="CHEBI:59789"/>
    </ligand>
</feature>
<dbReference type="GO" id="GO:0009236">
    <property type="term" value="P:cobalamin biosynthetic process"/>
    <property type="evidence" value="ECO:0007669"/>
    <property type="project" value="UniProtKB-UniRule"/>
</dbReference>
<keyword evidence="21" id="KW-1185">Reference proteome</keyword>
<feature type="region of interest" description="Uroporphyrinogen-III C-methyltransferase" evidence="15">
    <location>
        <begin position="212"/>
        <end position="486"/>
    </location>
</feature>
<keyword evidence="4 15" id="KW-0489">Methyltransferase</keyword>
<dbReference type="PIRSF" id="PIRSF036426">
    <property type="entry name" value="Sirohaem_synth"/>
    <property type="match status" value="1"/>
</dbReference>